<dbReference type="GO" id="GO:0005886">
    <property type="term" value="C:plasma membrane"/>
    <property type="evidence" value="ECO:0007669"/>
    <property type="project" value="UniProtKB-SubCell"/>
</dbReference>
<dbReference type="InterPro" id="IPR003841">
    <property type="entry name" value="Na/Pi_transpt"/>
</dbReference>
<feature type="transmembrane region" description="Helical" evidence="6">
    <location>
        <begin position="244"/>
        <end position="265"/>
    </location>
</feature>
<feature type="transmembrane region" description="Helical" evidence="6">
    <location>
        <begin position="285"/>
        <end position="306"/>
    </location>
</feature>
<evidence type="ECO:0000256" key="4">
    <source>
        <dbReference type="ARBA" id="ARBA00022989"/>
    </source>
</evidence>
<dbReference type="STRING" id="571298.SAMN04488026_10574"/>
<gene>
    <name evidence="7" type="ORF">SAMN04488026_10574</name>
</gene>
<dbReference type="EMBL" id="FNEK01000057">
    <property type="protein sequence ID" value="SDK86729.1"/>
    <property type="molecule type" value="Genomic_DNA"/>
</dbReference>
<accession>A0A1G9FEC8</accession>
<dbReference type="Gene3D" id="1.20.58.220">
    <property type="entry name" value="Phosphate transport system protein phou homolog 2, domain 2"/>
    <property type="match status" value="1"/>
</dbReference>
<sequence length="552" mass="58713">MVGNTMVILLNLASAAALLIWSVRLVRTGFERAFGGQLRRWLRLSTSSRFKAAACGSLAAILLQSSTAVAVLMAGFMTAGTIDGVVGLTILLGADLGSAIVAQLLNSSLSVVAPVLLLAGVVTFLRSSRRRLRQIGRISVGLALLFMSLDLIRAASTPLIDGQQSMTVILYLADEPSAAFIVAAVFAWLVHSSVAAVLLFVTMAGQGIIPPEAAFAMVLGANLGGSLIALVLTLKSGVAVRRAVLANLLLRGGGAAGLVYLLSVFPEIPRALGAEPAQQVLNLHLAFNAALLLLCLPLVSLIYRAVSLIVADSNAEADAAARDSALDPDALDTPKRAFSCAVRELVHIGGQVEAMHRKVITLFDGFDEMAAQAIRAQNQSVAQRSLKVRIYLAGVHGKEGEEEIGTRAIDLAGIAANLEAAADMISRKMVGLAETMSLENLRFSQDGWSDLTDFHDTVYRNLQLSISVMMNEDPSLARALVEQKETVRDIAQKLEKKHLYRLKQGLSESIETSSIHLDLLRSLKAVNTSFAMIAYPLLSDSGQLLESRLAAS</sequence>
<organism evidence="7 8">
    <name type="scientific">Aliiruegeria lutimaris</name>
    <dbReference type="NCBI Taxonomy" id="571298"/>
    <lineage>
        <taxon>Bacteria</taxon>
        <taxon>Pseudomonadati</taxon>
        <taxon>Pseudomonadota</taxon>
        <taxon>Alphaproteobacteria</taxon>
        <taxon>Rhodobacterales</taxon>
        <taxon>Roseobacteraceae</taxon>
        <taxon>Aliiruegeria</taxon>
    </lineage>
</organism>
<keyword evidence="8" id="KW-1185">Reference proteome</keyword>
<keyword evidence="5 6" id="KW-0472">Membrane</keyword>
<evidence type="ECO:0000256" key="1">
    <source>
        <dbReference type="ARBA" id="ARBA00004651"/>
    </source>
</evidence>
<dbReference type="AlphaFoldDB" id="A0A1G9FEC8"/>
<feature type="transmembrane region" description="Helical" evidence="6">
    <location>
        <begin position="213"/>
        <end position="232"/>
    </location>
</feature>
<feature type="transmembrane region" description="Helical" evidence="6">
    <location>
        <begin position="180"/>
        <end position="201"/>
    </location>
</feature>
<reference evidence="7 8" key="1">
    <citation type="submission" date="2016-10" db="EMBL/GenBank/DDBJ databases">
        <authorList>
            <person name="de Groot N.N."/>
        </authorList>
    </citation>
    <scope>NUCLEOTIDE SEQUENCE [LARGE SCALE GENOMIC DNA]</scope>
    <source>
        <strain evidence="7 8">DSM 25294</strain>
    </source>
</reference>
<keyword evidence="2" id="KW-1003">Cell membrane</keyword>
<dbReference type="SUPFAM" id="SSF109755">
    <property type="entry name" value="PhoU-like"/>
    <property type="match status" value="1"/>
</dbReference>
<dbReference type="PANTHER" id="PTHR10010:SF46">
    <property type="entry name" value="SODIUM-DEPENDENT PHOSPHATE TRANSPORT PROTEIN 2B"/>
    <property type="match status" value="1"/>
</dbReference>
<dbReference type="GO" id="GO:0005436">
    <property type="term" value="F:sodium:phosphate symporter activity"/>
    <property type="evidence" value="ECO:0007669"/>
    <property type="project" value="InterPro"/>
</dbReference>
<evidence type="ECO:0000256" key="6">
    <source>
        <dbReference type="SAM" id="Phobius"/>
    </source>
</evidence>
<evidence type="ECO:0000313" key="8">
    <source>
        <dbReference type="Proteomes" id="UP000199382"/>
    </source>
</evidence>
<evidence type="ECO:0000256" key="5">
    <source>
        <dbReference type="ARBA" id="ARBA00023136"/>
    </source>
</evidence>
<dbReference type="OrthoDB" id="5778511at2"/>
<feature type="transmembrane region" description="Helical" evidence="6">
    <location>
        <begin position="111"/>
        <end position="128"/>
    </location>
</feature>
<dbReference type="NCBIfam" id="NF037997">
    <property type="entry name" value="Na_Pi_symport"/>
    <property type="match status" value="1"/>
</dbReference>
<protein>
    <submittedName>
        <fullName evidence="7">Phosphate:Na+ symporter</fullName>
    </submittedName>
</protein>
<dbReference type="Pfam" id="PF02690">
    <property type="entry name" value="Na_Pi_cotrans"/>
    <property type="match status" value="2"/>
</dbReference>
<dbReference type="PANTHER" id="PTHR10010">
    <property type="entry name" value="SOLUTE CARRIER FAMILY 34 SODIUM PHOSPHATE , MEMBER 2-RELATED"/>
    <property type="match status" value="1"/>
</dbReference>
<feature type="transmembrane region" description="Helical" evidence="6">
    <location>
        <begin position="49"/>
        <end position="73"/>
    </location>
</feature>
<keyword evidence="3 6" id="KW-0812">Transmembrane</keyword>
<proteinExistence type="predicted"/>
<name>A0A1G9FEC8_9RHOB</name>
<feature type="transmembrane region" description="Helical" evidence="6">
    <location>
        <begin position="140"/>
        <end position="160"/>
    </location>
</feature>
<dbReference type="InterPro" id="IPR038078">
    <property type="entry name" value="PhoU-like_sf"/>
</dbReference>
<keyword evidence="4 6" id="KW-1133">Transmembrane helix</keyword>
<evidence type="ECO:0000313" key="7">
    <source>
        <dbReference type="EMBL" id="SDK86729.1"/>
    </source>
</evidence>
<dbReference type="Proteomes" id="UP000199382">
    <property type="component" value="Unassembled WGS sequence"/>
</dbReference>
<comment type="subcellular location">
    <subcellularLocation>
        <location evidence="1">Cell membrane</location>
        <topology evidence="1">Multi-pass membrane protein</topology>
    </subcellularLocation>
</comment>
<dbReference type="GO" id="GO:0044341">
    <property type="term" value="P:sodium-dependent phosphate transport"/>
    <property type="evidence" value="ECO:0007669"/>
    <property type="project" value="InterPro"/>
</dbReference>
<evidence type="ECO:0000256" key="2">
    <source>
        <dbReference type="ARBA" id="ARBA00022475"/>
    </source>
</evidence>
<evidence type="ECO:0000256" key="3">
    <source>
        <dbReference type="ARBA" id="ARBA00022692"/>
    </source>
</evidence>